<name>A0A845R0H1_9CLOT</name>
<accession>A0A845R0H1</accession>
<dbReference type="AlphaFoldDB" id="A0A845R0H1"/>
<dbReference type="Pfam" id="PF00092">
    <property type="entry name" value="VWA"/>
    <property type="match status" value="1"/>
</dbReference>
<feature type="domain" description="VWFA" evidence="1">
    <location>
        <begin position="1"/>
        <end position="91"/>
    </location>
</feature>
<proteinExistence type="predicted"/>
<evidence type="ECO:0000259" key="1">
    <source>
        <dbReference type="PROSITE" id="PS50234"/>
    </source>
</evidence>
<dbReference type="RefSeq" id="WP_160197955.1">
    <property type="nucleotide sequence ID" value="NZ_QXXA01000012.1"/>
</dbReference>
<organism evidence="2 3">
    <name type="scientific">Senegalia massiliensis</name>
    <dbReference type="NCBI Taxonomy" id="1720316"/>
    <lineage>
        <taxon>Bacteria</taxon>
        <taxon>Bacillati</taxon>
        <taxon>Bacillota</taxon>
        <taxon>Clostridia</taxon>
        <taxon>Eubacteriales</taxon>
        <taxon>Clostridiaceae</taxon>
        <taxon>Senegalia</taxon>
    </lineage>
</organism>
<keyword evidence="3" id="KW-1185">Reference proteome</keyword>
<dbReference type="OrthoDB" id="9806395at2"/>
<dbReference type="InterPro" id="IPR002035">
    <property type="entry name" value="VWF_A"/>
</dbReference>
<gene>
    <name evidence="2" type="ORF">D3Z33_11620</name>
</gene>
<dbReference type="Pfam" id="PF13519">
    <property type="entry name" value="VWA_2"/>
    <property type="match status" value="1"/>
</dbReference>
<dbReference type="PROSITE" id="PS50234">
    <property type="entry name" value="VWFA"/>
    <property type="match status" value="2"/>
</dbReference>
<dbReference type="Proteomes" id="UP000467132">
    <property type="component" value="Unassembled WGS sequence"/>
</dbReference>
<dbReference type="Gene3D" id="3.40.50.410">
    <property type="entry name" value="von Willebrand factor, type A domain"/>
    <property type="match status" value="1"/>
</dbReference>
<sequence length="224" mass="25140">MQKEIFLKQIILVTDGESNSFKNPINITKKVIKEGITVSTIGILNEKSNTRAKFELESIADIGKGVCELTNIENLSSTVYNTTKKSIYNTLQSVINTELKKVVGSDISNVDPTCRQKVIMMMEDLSDSFDLKTIILLDTSKSMNLKVNAAKKSIINLLNTLKSRKGKNHIAVMIFPYKDKDYKLICDFTDNIRTLKKSLKSIVTQGLTPTGEALENAYIHMKRD</sequence>
<dbReference type="InterPro" id="IPR036465">
    <property type="entry name" value="vWFA_dom_sf"/>
</dbReference>
<evidence type="ECO:0000313" key="3">
    <source>
        <dbReference type="Proteomes" id="UP000467132"/>
    </source>
</evidence>
<comment type="caution">
    <text evidence="2">The sequence shown here is derived from an EMBL/GenBank/DDBJ whole genome shotgun (WGS) entry which is preliminary data.</text>
</comment>
<reference evidence="2 3" key="1">
    <citation type="submission" date="2018-08" db="EMBL/GenBank/DDBJ databases">
        <title>Murine metabolic-syndrome-specific gut microbial biobank.</title>
        <authorList>
            <person name="Liu C."/>
        </authorList>
    </citation>
    <scope>NUCLEOTIDE SEQUENCE [LARGE SCALE GENOMIC DNA]</scope>
    <source>
        <strain evidence="2 3">583</strain>
    </source>
</reference>
<dbReference type="EMBL" id="QXXA01000012">
    <property type="protein sequence ID" value="NBI07499.1"/>
    <property type="molecule type" value="Genomic_DNA"/>
</dbReference>
<feature type="domain" description="VWFA" evidence="1">
    <location>
        <begin position="132"/>
        <end position="224"/>
    </location>
</feature>
<evidence type="ECO:0000313" key="2">
    <source>
        <dbReference type="EMBL" id="NBI07499.1"/>
    </source>
</evidence>
<protein>
    <submittedName>
        <fullName evidence="2">VWA domain-containing protein</fullName>
    </submittedName>
</protein>
<dbReference type="SUPFAM" id="SSF53300">
    <property type="entry name" value="vWA-like"/>
    <property type="match status" value="2"/>
</dbReference>